<feature type="domain" description="PARP catalytic" evidence="5">
    <location>
        <begin position="36"/>
        <end position="261"/>
    </location>
</feature>
<dbReference type="EMBL" id="BSYO01000023">
    <property type="protein sequence ID" value="GMH21483.1"/>
    <property type="molecule type" value="Genomic_DNA"/>
</dbReference>
<proteinExistence type="predicted"/>
<accession>A0AAD3T0H5</accession>
<name>A0AAD3T0H5_NEPGR</name>
<evidence type="ECO:0000256" key="2">
    <source>
        <dbReference type="ARBA" id="ARBA00022473"/>
    </source>
</evidence>
<evidence type="ECO:0000256" key="3">
    <source>
        <dbReference type="ARBA" id="ARBA00023016"/>
    </source>
</evidence>
<dbReference type="PROSITE" id="PS51059">
    <property type="entry name" value="PARP_CATALYTIC"/>
    <property type="match status" value="1"/>
</dbReference>
<keyword evidence="2" id="KW-0217">Developmental protein</keyword>
<dbReference type="InterPro" id="IPR044964">
    <property type="entry name" value="RCD1/SRO1-5"/>
</dbReference>
<dbReference type="Gene3D" id="3.90.228.10">
    <property type="match status" value="1"/>
</dbReference>
<keyword evidence="8" id="KW-1185">Reference proteome</keyword>
<feature type="domain" description="RST" evidence="6">
    <location>
        <begin position="257"/>
        <end position="328"/>
    </location>
</feature>
<dbReference type="SUPFAM" id="SSF56399">
    <property type="entry name" value="ADP-ribosylation"/>
    <property type="match status" value="1"/>
</dbReference>
<dbReference type="PROSITE" id="PS51879">
    <property type="entry name" value="RST"/>
    <property type="match status" value="1"/>
</dbReference>
<sequence>MKMDNETNRHPCSSLLSRNSAVLDNVPESSVSDSESSVRGSGAEKLESFTDGLIRVDEEEAVHSVIKEGFTSGLGQFGQRTEVAAIHRRIWSIFSAQANLQAFRIYFRAFADKHGGNANVKYAWFGTSKEVVKRIMFHGFGDEEIRENDGLFGRGVYLSPDDSPLETVKSSVVDEDGVRRVLLCRVLLGKMEVISPGSDQSNPSSEEFDSAVDNLQSPNKYIVWSTNINTHILPEYVVSFKAPPGLKESLWAETRIKRPTSPWMPFPALICVLSKFLPPYALDLINKHHKDFKEKRISRCQLIQQVRQLAGDKLLIAVIKSCRRKGIKHRVWEA</sequence>
<reference evidence="7" key="1">
    <citation type="submission" date="2023-05" db="EMBL/GenBank/DDBJ databases">
        <title>Nepenthes gracilis genome sequencing.</title>
        <authorList>
            <person name="Fukushima K."/>
        </authorList>
    </citation>
    <scope>NUCLEOTIDE SEQUENCE</scope>
    <source>
        <strain evidence="7">SING2019-196</strain>
    </source>
</reference>
<evidence type="ECO:0000259" key="6">
    <source>
        <dbReference type="PROSITE" id="PS51879"/>
    </source>
</evidence>
<dbReference type="PANTHER" id="PTHR32263:SF12">
    <property type="entry name" value="INACTIVE POLY [ADP-RIBOSE] POLYMERASE SRO4-RELATED"/>
    <property type="match status" value="1"/>
</dbReference>
<evidence type="ECO:0000313" key="8">
    <source>
        <dbReference type="Proteomes" id="UP001279734"/>
    </source>
</evidence>
<evidence type="ECO:0000259" key="5">
    <source>
        <dbReference type="PROSITE" id="PS51059"/>
    </source>
</evidence>
<keyword evidence="3" id="KW-0346">Stress response</keyword>
<dbReference type="Pfam" id="PF00644">
    <property type="entry name" value="PARP"/>
    <property type="match status" value="1"/>
</dbReference>
<organism evidence="7 8">
    <name type="scientific">Nepenthes gracilis</name>
    <name type="common">Slender pitcher plant</name>
    <dbReference type="NCBI Taxonomy" id="150966"/>
    <lineage>
        <taxon>Eukaryota</taxon>
        <taxon>Viridiplantae</taxon>
        <taxon>Streptophyta</taxon>
        <taxon>Embryophyta</taxon>
        <taxon>Tracheophyta</taxon>
        <taxon>Spermatophyta</taxon>
        <taxon>Magnoliopsida</taxon>
        <taxon>eudicotyledons</taxon>
        <taxon>Gunneridae</taxon>
        <taxon>Pentapetalae</taxon>
        <taxon>Caryophyllales</taxon>
        <taxon>Nepenthaceae</taxon>
        <taxon>Nepenthes</taxon>
    </lineage>
</organism>
<dbReference type="Proteomes" id="UP001279734">
    <property type="component" value="Unassembled WGS sequence"/>
</dbReference>
<comment type="subcellular location">
    <subcellularLocation>
        <location evidence="1">Nucleus</location>
    </subcellularLocation>
</comment>
<dbReference type="GO" id="GO:0003950">
    <property type="term" value="F:NAD+ poly-ADP-ribosyltransferase activity"/>
    <property type="evidence" value="ECO:0007669"/>
    <property type="project" value="InterPro"/>
</dbReference>
<protein>
    <recommendedName>
        <fullName evidence="9">Poly [ADP-ribose] polymerase</fullName>
    </recommendedName>
</protein>
<evidence type="ECO:0000256" key="1">
    <source>
        <dbReference type="ARBA" id="ARBA00004123"/>
    </source>
</evidence>
<keyword evidence="4" id="KW-0539">Nucleus</keyword>
<dbReference type="InterPro" id="IPR022003">
    <property type="entry name" value="RST"/>
</dbReference>
<dbReference type="GO" id="GO:0005634">
    <property type="term" value="C:nucleus"/>
    <property type="evidence" value="ECO:0007669"/>
    <property type="project" value="UniProtKB-SubCell"/>
</dbReference>
<dbReference type="Pfam" id="PF12174">
    <property type="entry name" value="RST"/>
    <property type="match status" value="1"/>
</dbReference>
<dbReference type="AlphaFoldDB" id="A0AAD3T0H5"/>
<evidence type="ECO:0008006" key="9">
    <source>
        <dbReference type="Google" id="ProtNLM"/>
    </source>
</evidence>
<dbReference type="InterPro" id="IPR012317">
    <property type="entry name" value="Poly(ADP-ribose)pol_cat_dom"/>
</dbReference>
<comment type="caution">
    <text evidence="7">The sequence shown here is derived from an EMBL/GenBank/DDBJ whole genome shotgun (WGS) entry which is preliminary data.</text>
</comment>
<evidence type="ECO:0000313" key="7">
    <source>
        <dbReference type="EMBL" id="GMH21483.1"/>
    </source>
</evidence>
<gene>
    <name evidence="7" type="ORF">Nepgr_023325</name>
</gene>
<dbReference type="PANTHER" id="PTHR32263">
    <property type="entry name" value="INACTIVE POLY [ADP-RIBOSE] POLYMERASE SRO4-RELATED"/>
    <property type="match status" value="1"/>
</dbReference>
<evidence type="ECO:0000256" key="4">
    <source>
        <dbReference type="ARBA" id="ARBA00023242"/>
    </source>
</evidence>